<feature type="domain" description="Integrase catalytic" evidence="7">
    <location>
        <begin position="232"/>
        <end position="394"/>
    </location>
</feature>
<keyword evidence="1" id="KW-0808">Transferase</keyword>
<dbReference type="EMBL" id="CP144749">
    <property type="protein sequence ID" value="WVZ76199.1"/>
    <property type="molecule type" value="Genomic_DNA"/>
</dbReference>
<dbReference type="CDD" id="cd09274">
    <property type="entry name" value="RNase_HI_RT_Ty3"/>
    <property type="match status" value="1"/>
</dbReference>
<keyword evidence="3" id="KW-0540">Nuclease</keyword>
<protein>
    <recommendedName>
        <fullName evidence="7">Integrase catalytic domain-containing protein</fullName>
    </recommendedName>
</protein>
<dbReference type="Gene3D" id="3.30.420.10">
    <property type="entry name" value="Ribonuclease H-like superfamily/Ribonuclease H"/>
    <property type="match status" value="1"/>
</dbReference>
<dbReference type="PANTHER" id="PTHR34072:SF52">
    <property type="entry name" value="RIBONUCLEASE H"/>
    <property type="match status" value="1"/>
</dbReference>
<evidence type="ECO:0000256" key="4">
    <source>
        <dbReference type="ARBA" id="ARBA00022759"/>
    </source>
</evidence>
<keyword evidence="5" id="KW-0378">Hydrolase</keyword>
<dbReference type="PANTHER" id="PTHR34072">
    <property type="entry name" value="ENZYMATIC POLYPROTEIN-RELATED"/>
    <property type="match status" value="1"/>
</dbReference>
<keyword evidence="9" id="KW-1185">Reference proteome</keyword>
<dbReference type="SUPFAM" id="SSF56672">
    <property type="entry name" value="DNA/RNA polymerases"/>
    <property type="match status" value="1"/>
</dbReference>
<organism evidence="8 9">
    <name type="scientific">Paspalum notatum var. saurae</name>
    <dbReference type="NCBI Taxonomy" id="547442"/>
    <lineage>
        <taxon>Eukaryota</taxon>
        <taxon>Viridiplantae</taxon>
        <taxon>Streptophyta</taxon>
        <taxon>Embryophyta</taxon>
        <taxon>Tracheophyta</taxon>
        <taxon>Spermatophyta</taxon>
        <taxon>Magnoliopsida</taxon>
        <taxon>Liliopsida</taxon>
        <taxon>Poales</taxon>
        <taxon>Poaceae</taxon>
        <taxon>PACMAD clade</taxon>
        <taxon>Panicoideae</taxon>
        <taxon>Andropogonodae</taxon>
        <taxon>Paspaleae</taxon>
        <taxon>Paspalinae</taxon>
        <taxon>Paspalum</taxon>
    </lineage>
</organism>
<dbReference type="Proteomes" id="UP001341281">
    <property type="component" value="Chromosome 05"/>
</dbReference>
<dbReference type="InterPro" id="IPR001584">
    <property type="entry name" value="Integrase_cat-core"/>
</dbReference>
<dbReference type="PROSITE" id="PS50994">
    <property type="entry name" value="INTEGRASE"/>
    <property type="match status" value="1"/>
</dbReference>
<evidence type="ECO:0000313" key="9">
    <source>
        <dbReference type="Proteomes" id="UP001341281"/>
    </source>
</evidence>
<gene>
    <name evidence="8" type="ORF">U9M48_024189</name>
</gene>
<name>A0AAQ3TL63_PASNO</name>
<dbReference type="GO" id="GO:0016787">
    <property type="term" value="F:hydrolase activity"/>
    <property type="evidence" value="ECO:0007669"/>
    <property type="project" value="UniProtKB-KW"/>
</dbReference>
<dbReference type="InterPro" id="IPR041373">
    <property type="entry name" value="RT_RNaseH"/>
</dbReference>
<sequence>MLAQPGITKPFDVYCDASGNGLGCVLMQEGRVISYASLQLRKLEANYPTHDLELAALVHALKIWRHYLLGNTCHIYTDHKSLKYILTQPELNMRQRRWLELIKDYDLEIHYHPGKANVVADALSRKAHCNVIEARPTVRVICCEMDEIEMPTEQHAELYSLIIEPTIKNQIIVAQKQDKGMAHIRDEINERKKACFRLDEEGVLCPHLHVHNAPRKQQIVPGPETEILVNSDKTRDSQRVKSDHLKPAGLPRTQKGYDSIWVIIDRFTKSAHFIPVKNRYHAQNYVEIYVSRIVSLHGVPKTITSDRGSLFISRFWEQLQAALGTKLIRSSAYHPQTSGQVERVNQIREDMLRACALTYFTKWDECLPLAEFAYNNSYQKSLEMAPFEALYGRRCRTPLNWSEPGERVMFGPDLVTQAEEQVKFIHSNLKRAQSRQQS</sequence>
<keyword evidence="2" id="KW-0548">Nucleotidyltransferase</keyword>
<dbReference type="InterPro" id="IPR012337">
    <property type="entry name" value="RNaseH-like_sf"/>
</dbReference>
<dbReference type="AlphaFoldDB" id="A0AAQ3TL63"/>
<dbReference type="GO" id="GO:0004519">
    <property type="term" value="F:endonuclease activity"/>
    <property type="evidence" value="ECO:0007669"/>
    <property type="project" value="UniProtKB-KW"/>
</dbReference>
<dbReference type="Gene3D" id="3.10.20.370">
    <property type="match status" value="1"/>
</dbReference>
<reference evidence="8 9" key="1">
    <citation type="submission" date="2024-02" db="EMBL/GenBank/DDBJ databases">
        <title>High-quality chromosome-scale genome assembly of Pensacola bahiagrass (Paspalum notatum Flugge var. saurae).</title>
        <authorList>
            <person name="Vega J.M."/>
            <person name="Podio M."/>
            <person name="Orjuela J."/>
            <person name="Siena L.A."/>
            <person name="Pessino S.C."/>
            <person name="Combes M.C."/>
            <person name="Mariac C."/>
            <person name="Albertini E."/>
            <person name="Pupilli F."/>
            <person name="Ortiz J.P.A."/>
            <person name="Leblanc O."/>
        </authorList>
    </citation>
    <scope>NUCLEOTIDE SEQUENCE [LARGE SCALE GENOMIC DNA]</scope>
    <source>
        <strain evidence="8">R1</strain>
        <tissue evidence="8">Leaf</tissue>
    </source>
</reference>
<keyword evidence="4" id="KW-0255">Endonuclease</keyword>
<evidence type="ECO:0000256" key="6">
    <source>
        <dbReference type="ARBA" id="ARBA00022918"/>
    </source>
</evidence>
<dbReference type="SUPFAM" id="SSF53098">
    <property type="entry name" value="Ribonuclease H-like"/>
    <property type="match status" value="1"/>
</dbReference>
<dbReference type="Pfam" id="PF17917">
    <property type="entry name" value="RT_RNaseH"/>
    <property type="match status" value="1"/>
</dbReference>
<dbReference type="GO" id="GO:0003676">
    <property type="term" value="F:nucleic acid binding"/>
    <property type="evidence" value="ECO:0007669"/>
    <property type="project" value="InterPro"/>
</dbReference>
<dbReference type="Pfam" id="PF00665">
    <property type="entry name" value="rve"/>
    <property type="match status" value="1"/>
</dbReference>
<evidence type="ECO:0000256" key="5">
    <source>
        <dbReference type="ARBA" id="ARBA00022801"/>
    </source>
</evidence>
<proteinExistence type="predicted"/>
<accession>A0AAQ3TL63</accession>
<evidence type="ECO:0000313" key="8">
    <source>
        <dbReference type="EMBL" id="WVZ76199.1"/>
    </source>
</evidence>
<dbReference type="GO" id="GO:0015074">
    <property type="term" value="P:DNA integration"/>
    <property type="evidence" value="ECO:0007669"/>
    <property type="project" value="InterPro"/>
</dbReference>
<dbReference type="InterPro" id="IPR036397">
    <property type="entry name" value="RNaseH_sf"/>
</dbReference>
<keyword evidence="6" id="KW-0695">RNA-directed DNA polymerase</keyword>
<evidence type="ECO:0000259" key="7">
    <source>
        <dbReference type="PROSITE" id="PS50994"/>
    </source>
</evidence>
<dbReference type="InterPro" id="IPR043502">
    <property type="entry name" value="DNA/RNA_pol_sf"/>
</dbReference>
<dbReference type="GO" id="GO:0003964">
    <property type="term" value="F:RNA-directed DNA polymerase activity"/>
    <property type="evidence" value="ECO:0007669"/>
    <property type="project" value="UniProtKB-KW"/>
</dbReference>
<evidence type="ECO:0000256" key="1">
    <source>
        <dbReference type="ARBA" id="ARBA00022679"/>
    </source>
</evidence>
<evidence type="ECO:0000256" key="3">
    <source>
        <dbReference type="ARBA" id="ARBA00022722"/>
    </source>
</evidence>
<evidence type="ECO:0000256" key="2">
    <source>
        <dbReference type="ARBA" id="ARBA00022695"/>
    </source>
</evidence>